<feature type="transmembrane region" description="Helical" evidence="5">
    <location>
        <begin position="173"/>
        <end position="196"/>
    </location>
</feature>
<comment type="subcellular location">
    <subcellularLocation>
        <location evidence="5">Cell membrane</location>
        <topology evidence="5">Multi-pass membrane protein</topology>
    </subcellularLocation>
</comment>
<keyword evidence="8" id="KW-1185">Reference proteome</keyword>
<evidence type="ECO:0000256" key="5">
    <source>
        <dbReference type="HAMAP-Rule" id="MF_01600"/>
    </source>
</evidence>
<name>A0A940WUU2_9ACTN</name>
<evidence type="ECO:0000256" key="3">
    <source>
        <dbReference type="ARBA" id="ARBA00022989"/>
    </source>
</evidence>
<dbReference type="PANTHER" id="PTHR39344:SF1">
    <property type="entry name" value="UPF0182 PROTEIN SLL1060"/>
    <property type="match status" value="1"/>
</dbReference>
<feature type="compositionally biased region" description="Low complexity" evidence="6">
    <location>
        <begin position="885"/>
        <end position="911"/>
    </location>
</feature>
<dbReference type="PANTHER" id="PTHR39344">
    <property type="entry name" value="UPF0182 PROTEIN SLL1060"/>
    <property type="match status" value="1"/>
</dbReference>
<feature type="transmembrane region" description="Helical" evidence="5">
    <location>
        <begin position="217"/>
        <end position="234"/>
    </location>
</feature>
<keyword evidence="2 5" id="KW-0812">Transmembrane</keyword>
<dbReference type="GO" id="GO:0005886">
    <property type="term" value="C:plasma membrane"/>
    <property type="evidence" value="ECO:0007669"/>
    <property type="project" value="UniProtKB-SubCell"/>
</dbReference>
<comment type="caution">
    <text evidence="7">The sequence shown here is derived from an EMBL/GenBank/DDBJ whole genome shotgun (WGS) entry which is preliminary data.</text>
</comment>
<evidence type="ECO:0000256" key="2">
    <source>
        <dbReference type="ARBA" id="ARBA00022692"/>
    </source>
</evidence>
<dbReference type="Proteomes" id="UP000674234">
    <property type="component" value="Unassembled WGS sequence"/>
</dbReference>
<feature type="transmembrane region" description="Helical" evidence="5">
    <location>
        <begin position="117"/>
        <end position="138"/>
    </location>
</feature>
<feature type="transmembrane region" description="Helical" evidence="5">
    <location>
        <begin position="288"/>
        <end position="309"/>
    </location>
</feature>
<gene>
    <name evidence="7" type="ORF">JOL79_27775</name>
</gene>
<keyword evidence="3 5" id="KW-1133">Transmembrane helix</keyword>
<evidence type="ECO:0000313" key="7">
    <source>
        <dbReference type="EMBL" id="MBP2707586.1"/>
    </source>
</evidence>
<dbReference type="HAMAP" id="MF_01600">
    <property type="entry name" value="UPF0182"/>
    <property type="match status" value="1"/>
</dbReference>
<dbReference type="InterPro" id="IPR005372">
    <property type="entry name" value="UPF0182"/>
</dbReference>
<keyword evidence="1 5" id="KW-1003">Cell membrane</keyword>
<dbReference type="AlphaFoldDB" id="A0A940WUU2"/>
<evidence type="ECO:0000256" key="4">
    <source>
        <dbReference type="ARBA" id="ARBA00023136"/>
    </source>
</evidence>
<accession>A0A940WUU2</accession>
<feature type="transmembrane region" description="Helical" evidence="5">
    <location>
        <begin position="263"/>
        <end position="281"/>
    </location>
</feature>
<evidence type="ECO:0000256" key="1">
    <source>
        <dbReference type="ARBA" id="ARBA00022475"/>
    </source>
</evidence>
<proteinExistence type="inferred from homology"/>
<feature type="region of interest" description="Disordered" evidence="6">
    <location>
        <begin position="882"/>
        <end position="911"/>
    </location>
</feature>
<protein>
    <recommendedName>
        <fullName evidence="5">UPF0182 protein JOL79_27775</fullName>
    </recommendedName>
</protein>
<keyword evidence="4 5" id="KW-0472">Membrane</keyword>
<feature type="transmembrane region" description="Helical" evidence="5">
    <location>
        <begin position="20"/>
        <end position="41"/>
    </location>
</feature>
<reference evidence="7" key="1">
    <citation type="submission" date="2021-02" db="EMBL/GenBank/DDBJ databases">
        <title>Draft genome sequence of Microbispora sp. RL4-1S isolated from rice leaves in Thailand.</title>
        <authorList>
            <person name="Muangham S."/>
            <person name="Duangmal K."/>
        </authorList>
    </citation>
    <scope>NUCLEOTIDE SEQUENCE</scope>
    <source>
        <strain evidence="7">RL4-1S</strain>
    </source>
</reference>
<dbReference type="Pfam" id="PF03699">
    <property type="entry name" value="UPF0182"/>
    <property type="match status" value="1"/>
</dbReference>
<dbReference type="EMBL" id="JAFCNB010000021">
    <property type="protein sequence ID" value="MBP2707586.1"/>
    <property type="molecule type" value="Genomic_DNA"/>
</dbReference>
<sequence>MSFRSPGAGRAMRLPRRPRILLPVLIAVAAFVVLILIFTGIYTDYLWYDSVDFASVFSTLLVTQILLFIVGALVMVAIVGGNMLLAYRARPMFGPGSFGSPQGADRYRLALDPHRRLVFLIGMGVLALFTGSSMAGQWKTWMLFANGTPFNAKDQQFHLDISFFMFTYPFLRMVLNFLFTAVILSIVVAAVVHYLYGGFRFQSPGGVQATRAARAHLSVLLGVFVLLKAAAYLLDRYDLVYSTRGFVDGASYTDVNAVLPAKGILAVIALICALIFFAGVVRPGGMWPGVAFGLLVLSAILIGSVYPALVEQFQVRPNQQLKEQPYIDRNIAATREAFGVGDRNVTVTQYQAEGTPEQGEVAKDSTVSGVRLLDPVLVAKTFEQQQRIRGFYDFTDPLDVDRYKDADGNVRDHVVAVRELTGPPGELNNWINRHLVYTHGYGFVAAPGNEVDSEGLPNFDAKDMPVEGSLVTSAGLKEPRVYFGEEGTDYVVVGGSADNPQELDYPKSVGSGQADTTYTGKGGVPVGGLFNRLLYAIKYGEKNLLLSGDINGNSRILYDRSPAERVAKVAPFLTLDADPYPAIVDGRIVWIIDGYTTADEYPYSQSGSYSDMIRDTATDPRAIAAQPRDDINYIRNSVKATVDAYDGTVKLYEWDATDPLLKSWEKAFPGLIQPKDRMSPQLTEHLRYPEDLFKVQRDILSRYHITDARSFYSGQDFWNVPDDPSPTETNVKQPPYYLSVKMPGAQSSSFSLTTTFVPRRGPNLAAFMAVDSTPGPGYGKLQILRMPSNTTISGPGQVQNTFTNKTAGELNILGIGKAKILYGNLLTLPFAGGLVYVEPVYVQAPAGAGQEPYPILRRVLVMFGDKVGYAGTLQEALGQVFGESPQTGQPPQQPPTGQQPTGAKPPAAESSLAAIAQQAQKAYQDAQNALSKSPPDWTAYGAAQKALKEALDQLAATRPAGAATPPPGATPGATASPGAAASPGVTASPGASASPSSSPGG</sequence>
<dbReference type="NCBIfam" id="NF000825">
    <property type="entry name" value="PRK00068.1"/>
    <property type="match status" value="1"/>
</dbReference>
<evidence type="ECO:0000313" key="8">
    <source>
        <dbReference type="Proteomes" id="UP000674234"/>
    </source>
</evidence>
<feature type="region of interest" description="Disordered" evidence="6">
    <location>
        <begin position="951"/>
        <end position="1001"/>
    </location>
</feature>
<comment type="similarity">
    <text evidence="5">Belongs to the UPF0182 family.</text>
</comment>
<organism evidence="7 8">
    <name type="scientific">Microbispora oryzae</name>
    <dbReference type="NCBI Taxonomy" id="2806554"/>
    <lineage>
        <taxon>Bacteria</taxon>
        <taxon>Bacillati</taxon>
        <taxon>Actinomycetota</taxon>
        <taxon>Actinomycetes</taxon>
        <taxon>Streptosporangiales</taxon>
        <taxon>Streptosporangiaceae</taxon>
        <taxon>Microbispora</taxon>
    </lineage>
</organism>
<dbReference type="GO" id="GO:0005576">
    <property type="term" value="C:extracellular region"/>
    <property type="evidence" value="ECO:0007669"/>
    <property type="project" value="TreeGrafter"/>
</dbReference>
<feature type="compositionally biased region" description="Low complexity" evidence="6">
    <location>
        <begin position="970"/>
        <end position="1001"/>
    </location>
</feature>
<feature type="transmembrane region" description="Helical" evidence="5">
    <location>
        <begin position="61"/>
        <end position="85"/>
    </location>
</feature>
<evidence type="ECO:0000256" key="6">
    <source>
        <dbReference type="SAM" id="MobiDB-lite"/>
    </source>
</evidence>